<feature type="compositionally biased region" description="Basic and acidic residues" evidence="3">
    <location>
        <begin position="18"/>
        <end position="28"/>
    </location>
</feature>
<dbReference type="SMART" id="SM00356">
    <property type="entry name" value="ZnF_C3H1"/>
    <property type="match status" value="2"/>
</dbReference>
<feature type="domain" description="C3H1-type" evidence="4">
    <location>
        <begin position="50"/>
        <end position="78"/>
    </location>
</feature>
<dbReference type="InterPro" id="IPR045055">
    <property type="entry name" value="DNA2/NAM7-like"/>
</dbReference>
<dbReference type="CDD" id="cd18808">
    <property type="entry name" value="SF1_C_Upf1"/>
    <property type="match status" value="1"/>
</dbReference>
<proteinExistence type="predicted"/>
<evidence type="ECO:0000256" key="2">
    <source>
        <dbReference type="SAM" id="Coils"/>
    </source>
</evidence>
<dbReference type="Gene3D" id="3.40.50.300">
    <property type="entry name" value="P-loop containing nucleotide triphosphate hydrolases"/>
    <property type="match status" value="3"/>
</dbReference>
<evidence type="ECO:0000256" key="3">
    <source>
        <dbReference type="SAM" id="MobiDB-lite"/>
    </source>
</evidence>
<keyword evidence="1" id="KW-0862">Zinc</keyword>
<accession>A0ABR1J168</accession>
<feature type="region of interest" description="Disordered" evidence="3">
    <location>
        <begin position="1"/>
        <end position="53"/>
    </location>
</feature>
<feature type="zinc finger region" description="C3H1-type" evidence="1">
    <location>
        <begin position="1"/>
        <end position="29"/>
    </location>
</feature>
<evidence type="ECO:0000256" key="1">
    <source>
        <dbReference type="PROSITE-ProRule" id="PRU00723"/>
    </source>
</evidence>
<dbReference type="PANTHER" id="PTHR10887">
    <property type="entry name" value="DNA2/NAM7 HELICASE FAMILY"/>
    <property type="match status" value="1"/>
</dbReference>
<evidence type="ECO:0000259" key="4">
    <source>
        <dbReference type="PROSITE" id="PS50103"/>
    </source>
</evidence>
<organism evidence="5 6">
    <name type="scientific">Marasmiellus scandens</name>
    <dbReference type="NCBI Taxonomy" id="2682957"/>
    <lineage>
        <taxon>Eukaryota</taxon>
        <taxon>Fungi</taxon>
        <taxon>Dikarya</taxon>
        <taxon>Basidiomycota</taxon>
        <taxon>Agaricomycotina</taxon>
        <taxon>Agaricomycetes</taxon>
        <taxon>Agaricomycetidae</taxon>
        <taxon>Agaricales</taxon>
        <taxon>Marasmiineae</taxon>
        <taxon>Omphalotaceae</taxon>
        <taxon>Marasmiellus</taxon>
    </lineage>
</organism>
<sequence length="1715" mass="190979">MSSRPACNFFNKPGGCRRGNDCRFRHGPPDQSTSSPPTSPNTPGSKGTKEAPLGTCRNYWSTGECRNGFNCRFRHVENPDIKTEQQNASSSQARAATSNDSGIGNGQVLFATEGKPYTPGETHNYLKKFLQDTFRFMNSSATAARFLRLISCAMSPTWSAEDGQLLFSAVASGNGLLRLADIIRWTNVSATAGADRSALSFQNDYILLLRFISSDIVVKSSRSNLVNATYMAVLEDLGPFASTIKSCMGAVMQARTFRDPYRTNLTATPGSCSQVLSTLSVILFECLTRFKNAIVTYPELLQLVQSVQEWFLIWKDGVTSEDQAIRFDDPLREYPGPQLKFIISGLEERVNQVVKIAGREESKLEDVNKHPVVNPIPPAARTEGLIATLHMVYEPVGGRHDNDLADISEIRIAPTSQELLSVSSFTPANVYGAPHHLPDGTMERLLDIQFRLLREELIAPLRASVQLVRNDLVSRARKTRLHEILQKCGGKYRGANDNHDSVIFNIYTNVMFESMTPDWRGLATLLSIDTPPGRSRAASGPARAAYWESAGGKRLMQGCLVALLWESGNNVDVYLGTMTSSTRDIKEAAASSSSHLSLKVVFFDPSVQMRILRSLKQPETMGRRVLVEAPVMFEAIRPFLDALKREPEAIPFSKYLVHQPHGSLSAQGIDPPRYALAPDFTYQLASLFPAEQQVSDFKLSVTDPDSVETARRELRSRSRLDPSQADAVIDALTREVSLIQGPPGTGKSFTGVEIIRVLLEKAKPILLIAFTNHALDHLLCSIIDNGITRNVVRLGSRSADERIRDLSIEALEMAQGKSVLDGQINQLYRELKDTQNQIKKLMEKFLRKRIPTGVVMRQLENEYPDHAESFESPPGRISSAINYYAAEVEEGWEKVKGKGKALADGDDGDENPVLKFWVEERDLDHLEAQIRAINETLYANVNPNPTGNRYDILAQEDADVDTGGAQSSDIASDIASDDAESDGSDVIEEDWEKRSWSDGEEMPSVDVGLQPSSTSDRHPHEETFLSDPDSQTDSLTTADLPEIPWTDRELGELLTCWDVWNMSRNERRKLYSYWEDLTKEMLKSSQQDDFDRLRVTHENQLRAYQESKDQVRRNLLRRADIVGCTTTGAAKLSSLMKSLSPRVMVVEEAGQVLEAHILGSLVPSIEHMILIGDPLQLRPTLNNYALSMDNKRGKQLYKFDMSLMERLSSSGLPMSLIDVQRRMRPDISDLIRNTLYPRLVDHDLVKQYKHVRGLNKDVFFMTHTHPENDGTEDIASKYNTFEAGMIKELVLYLVRQGYSNDGDIVVLVGYLGQLVRVREALAEQVTVVIDERDQKELDDRASDDSDEVDCLQPVIQRNRLSSYVRIRTIDNYQGEEAKVVILSTVRNGGTGEDQLEQRRSNIGFLKSENRINVALSRAKEGLYILGNAEQLARKSQMWNDIVDMLSEREALGPTLPIVCHRHPDTVQWVSNPESIRRFAPDGKVDVSKAATILSNVATYALTSVILMIPCTQRLSVPNVVDVSAQGAIHAKSSAMNRVEIVYFHSTMLSCLAQNNIKCFLFLAIRWTSWTRFTVVNSLSRIFPIASILQNLNVQMIQVSIGVLNGVMGLCPAVVGAATLLAGNVNPRARKCVTIPERYRESSICHIDARNVSIASINVRNSVRRIISVPQAVKVLVVKFAPTQSAGIIARLRARPVKNPAPGSASINLVQYRAAL</sequence>
<dbReference type="InterPro" id="IPR000571">
    <property type="entry name" value="Znf_CCCH"/>
</dbReference>
<feature type="region of interest" description="Disordered" evidence="3">
    <location>
        <begin position="960"/>
        <end position="1034"/>
    </location>
</feature>
<dbReference type="EMBL" id="JBANRG010000041">
    <property type="protein sequence ID" value="KAK7447384.1"/>
    <property type="molecule type" value="Genomic_DNA"/>
</dbReference>
<feature type="zinc finger region" description="C3H1-type" evidence="1">
    <location>
        <begin position="50"/>
        <end position="78"/>
    </location>
</feature>
<dbReference type="Pfam" id="PF13087">
    <property type="entry name" value="AAA_12"/>
    <property type="match status" value="1"/>
</dbReference>
<feature type="compositionally biased region" description="Low complexity" evidence="3">
    <location>
        <begin position="29"/>
        <end position="46"/>
    </location>
</feature>
<dbReference type="InterPro" id="IPR041677">
    <property type="entry name" value="DNA2/NAM7_AAA_11"/>
</dbReference>
<dbReference type="Gene3D" id="4.10.1000.10">
    <property type="entry name" value="Zinc finger, CCCH-type"/>
    <property type="match status" value="1"/>
</dbReference>
<feature type="compositionally biased region" description="Low complexity" evidence="3">
    <location>
        <begin position="85"/>
        <end position="98"/>
    </location>
</feature>
<feature type="domain" description="C3H1-type" evidence="4">
    <location>
        <begin position="1"/>
        <end position="29"/>
    </location>
</feature>
<feature type="compositionally biased region" description="Acidic residues" evidence="3">
    <location>
        <begin position="975"/>
        <end position="990"/>
    </location>
</feature>
<feature type="coiled-coil region" evidence="2">
    <location>
        <begin position="817"/>
        <end position="844"/>
    </location>
</feature>
<dbReference type="InterPro" id="IPR041679">
    <property type="entry name" value="DNA2/NAM7-like_C"/>
</dbReference>
<dbReference type="Pfam" id="PF13086">
    <property type="entry name" value="AAA_11"/>
    <property type="match status" value="2"/>
</dbReference>
<name>A0ABR1J168_9AGAR</name>
<keyword evidence="1" id="KW-0863">Zinc-finger</keyword>
<feature type="region of interest" description="Disordered" evidence="3">
    <location>
        <begin position="83"/>
        <end position="104"/>
    </location>
</feature>
<evidence type="ECO:0000313" key="5">
    <source>
        <dbReference type="EMBL" id="KAK7447384.1"/>
    </source>
</evidence>
<dbReference type="InterPro" id="IPR027417">
    <property type="entry name" value="P-loop_NTPase"/>
</dbReference>
<dbReference type="SUPFAM" id="SSF52540">
    <property type="entry name" value="P-loop containing nucleoside triphosphate hydrolases"/>
    <property type="match status" value="1"/>
</dbReference>
<dbReference type="InterPro" id="IPR047187">
    <property type="entry name" value="SF1_C_Upf1"/>
</dbReference>
<protein>
    <recommendedName>
        <fullName evidence="4">C3H1-type domain-containing protein</fullName>
    </recommendedName>
</protein>
<reference evidence="5 6" key="1">
    <citation type="submission" date="2024-01" db="EMBL/GenBank/DDBJ databases">
        <title>A draft genome for the cacao thread blight pathogen Marasmiellus scandens.</title>
        <authorList>
            <person name="Baruah I.K."/>
            <person name="Leung J."/>
            <person name="Bukari Y."/>
            <person name="Amoako-Attah I."/>
            <person name="Meinhardt L.W."/>
            <person name="Bailey B.A."/>
            <person name="Cohen S.P."/>
        </authorList>
    </citation>
    <scope>NUCLEOTIDE SEQUENCE [LARGE SCALE GENOMIC DNA]</scope>
    <source>
        <strain evidence="5 6">GH-19</strain>
    </source>
</reference>
<comment type="caution">
    <text evidence="5">The sequence shown here is derived from an EMBL/GenBank/DDBJ whole genome shotgun (WGS) entry which is preliminary data.</text>
</comment>
<dbReference type="Proteomes" id="UP001498398">
    <property type="component" value="Unassembled WGS sequence"/>
</dbReference>
<dbReference type="PROSITE" id="PS50103">
    <property type="entry name" value="ZF_C3H1"/>
    <property type="match status" value="2"/>
</dbReference>
<keyword evidence="6" id="KW-1185">Reference proteome</keyword>
<gene>
    <name evidence="5" type="ORF">VKT23_014094</name>
</gene>
<keyword evidence="2" id="KW-0175">Coiled coil</keyword>
<evidence type="ECO:0000313" key="6">
    <source>
        <dbReference type="Proteomes" id="UP001498398"/>
    </source>
</evidence>
<keyword evidence="1" id="KW-0479">Metal-binding</keyword>
<dbReference type="PANTHER" id="PTHR10887:SF445">
    <property type="entry name" value="NFX1-TYPE ZINC FINGER-CONTAINING PROTEIN 1"/>
    <property type="match status" value="1"/>
</dbReference>